<dbReference type="GeneID" id="100830343"/>
<keyword evidence="2" id="KW-0809">Transit peptide</keyword>
<organism evidence="5">
    <name type="scientific">Brachypodium distachyon</name>
    <name type="common">Purple false brome</name>
    <name type="synonym">Trachynia distachya</name>
    <dbReference type="NCBI Taxonomy" id="15368"/>
    <lineage>
        <taxon>Eukaryota</taxon>
        <taxon>Viridiplantae</taxon>
        <taxon>Streptophyta</taxon>
        <taxon>Embryophyta</taxon>
        <taxon>Tracheophyta</taxon>
        <taxon>Spermatophyta</taxon>
        <taxon>Magnoliopsida</taxon>
        <taxon>Liliopsida</taxon>
        <taxon>Poales</taxon>
        <taxon>Poaceae</taxon>
        <taxon>BOP clade</taxon>
        <taxon>Pooideae</taxon>
        <taxon>Stipodae</taxon>
        <taxon>Brachypodieae</taxon>
        <taxon>Brachypodium</taxon>
    </lineage>
</organism>
<dbReference type="OMA" id="CNTIDDS"/>
<reference evidence="5 6" key="1">
    <citation type="journal article" date="2010" name="Nature">
        <title>Genome sequencing and analysis of the model grass Brachypodium distachyon.</title>
        <authorList>
            <consortium name="International Brachypodium Initiative"/>
        </authorList>
    </citation>
    <scope>NUCLEOTIDE SEQUENCE [LARGE SCALE GENOMIC DNA]</scope>
    <source>
        <strain evidence="5 6">Bd21</strain>
    </source>
</reference>
<dbReference type="Pfam" id="PF13041">
    <property type="entry name" value="PPR_2"/>
    <property type="match status" value="1"/>
</dbReference>
<dbReference type="eggNOG" id="KOG4197">
    <property type="taxonomic scope" value="Eukaryota"/>
</dbReference>
<dbReference type="RefSeq" id="XP_003574111.1">
    <property type="nucleotide sequence ID" value="XM_003574063.4"/>
</dbReference>
<accession>I1HWW8</accession>
<feature type="compositionally biased region" description="Basic and acidic residues" evidence="4">
    <location>
        <begin position="1"/>
        <end position="10"/>
    </location>
</feature>
<evidence type="ECO:0000256" key="2">
    <source>
        <dbReference type="ARBA" id="ARBA00022946"/>
    </source>
</evidence>
<dbReference type="KEGG" id="bdi:100830343"/>
<dbReference type="PANTHER" id="PTHR47262:SF1">
    <property type="entry name" value="OS02G0132600 PROTEIN"/>
    <property type="match status" value="1"/>
</dbReference>
<dbReference type="AlphaFoldDB" id="I1HWW8"/>
<reference evidence="5" key="2">
    <citation type="submission" date="2017-06" db="EMBL/GenBank/DDBJ databases">
        <title>WGS assembly of Brachypodium distachyon.</title>
        <authorList>
            <consortium name="The International Brachypodium Initiative"/>
            <person name="Lucas S."/>
            <person name="Harmon-Smith M."/>
            <person name="Lail K."/>
            <person name="Tice H."/>
            <person name="Grimwood J."/>
            <person name="Bruce D."/>
            <person name="Barry K."/>
            <person name="Shu S."/>
            <person name="Lindquist E."/>
            <person name="Wang M."/>
            <person name="Pitluck S."/>
            <person name="Vogel J.P."/>
            <person name="Garvin D.F."/>
            <person name="Mockler T.C."/>
            <person name="Schmutz J."/>
            <person name="Rokhsar D."/>
            <person name="Bevan M.W."/>
        </authorList>
    </citation>
    <scope>NUCLEOTIDE SEQUENCE</scope>
    <source>
        <strain evidence="5">Bd21</strain>
    </source>
</reference>
<dbReference type="InterPro" id="IPR011990">
    <property type="entry name" value="TPR-like_helical_dom_sf"/>
</dbReference>
<feature type="region of interest" description="Disordered" evidence="4">
    <location>
        <begin position="1"/>
        <end position="44"/>
    </location>
</feature>
<evidence type="ECO:0000256" key="3">
    <source>
        <dbReference type="PROSITE-ProRule" id="PRU00708"/>
    </source>
</evidence>
<keyword evidence="1" id="KW-0677">Repeat</keyword>
<dbReference type="Gramene" id="KQJ93158">
    <property type="protein sequence ID" value="KQJ93158"/>
    <property type="gene ID" value="BRADI_3g02997v3"/>
</dbReference>
<sequence>MWKRLLESTKKAKAAAAAASPELATRKLPSSRDRSAGSPVTTVTPATLRRLKKVTFSKKNTLPSSLPQALTHDEDEDSYGDFTKDILSILNGPDDEEESREKDASAEESGDAEDAICNKILDMEWFAAPTPSSMMVHLRKEVAREKKKRYIFKNTESRRFTRMMRMCADKLGAESALEFFGRLGRETGLKEFNALIRVCLEKARACGEVDSAVEHIFRAYRLFEMMNDRGYQIEEEIYGPFLLYLVDVGLMEEFEMFSAFFKDTNPRSYSRIAYYEMLVCIRTHDEENIQKLCHSLEDCNEKAHYGVAESYMLAFADSNRKMDFISLLELLDPTKLSGSKYIYSVFKSMGRLELENHAEKLLQEMTSKEHADGKVSSLIFEYAANIPNIVAEDVVAAFNKWQDKFKLPPSVVAYDKIISFCCNSSKISLALDVADCICKYNPDVPIELLNPIIHACEQGYELHMVWPLYDLMSRQKLKLRIETFRSLINICVKMKDFGGAYKILTDAEESGETSTVSLYNVIMYGYFREKDHRGAQMVMEQMQNAGVKRDSETFNYLILNCDSEEKISKYIDEVRQDGIEMTKQTYMALISTYSRFGNFDMAKQVVLDKEIPPKYLGEVKSALVGALASNGKVSDGLDMFDEIKQSGGCLEPKAAIALIEHTQTEGKLDRLYQLLEDLSEPSSWFDGCSRVLLYCVQHNHPDAAVDLLKQLKEKNETSTYMVVDQVFCQIWEMEPVNLDVGMTLLHAVKELGLNLSRTSLDFLLSTCVKAKDSRRAHQIWTEYESSGLPHNVLTSLRMCQALFSSGQRTAAGKLLRKIPIEDHHVRYIINSCKMTYYSQGYKPSAAIRPSSGKIAATEV</sequence>
<dbReference type="OrthoDB" id="767661at2759"/>
<evidence type="ECO:0008006" key="8">
    <source>
        <dbReference type="Google" id="ProtNLM"/>
    </source>
</evidence>
<dbReference type="Pfam" id="PF01535">
    <property type="entry name" value="PPR"/>
    <property type="match status" value="2"/>
</dbReference>
<dbReference type="PANTHER" id="PTHR47262">
    <property type="entry name" value="OS02G0132600 PROTEIN"/>
    <property type="match status" value="1"/>
</dbReference>
<evidence type="ECO:0000313" key="7">
    <source>
        <dbReference type="Proteomes" id="UP000008810"/>
    </source>
</evidence>
<feature type="region of interest" description="Disordered" evidence="4">
    <location>
        <begin position="90"/>
        <end position="111"/>
    </location>
</feature>
<name>I1HWW8_BRADI</name>
<evidence type="ECO:0000313" key="6">
    <source>
        <dbReference type="EnsemblPlants" id="KQJ93158"/>
    </source>
</evidence>
<dbReference type="PROSITE" id="PS51375">
    <property type="entry name" value="PPR"/>
    <property type="match status" value="1"/>
</dbReference>
<reference evidence="6" key="3">
    <citation type="submission" date="2018-08" db="UniProtKB">
        <authorList>
            <consortium name="EnsemblPlants"/>
        </authorList>
    </citation>
    <scope>IDENTIFICATION</scope>
    <source>
        <strain evidence="6">cv. Bd21</strain>
    </source>
</reference>
<evidence type="ECO:0000313" key="5">
    <source>
        <dbReference type="EMBL" id="KQJ93158.1"/>
    </source>
</evidence>
<dbReference type="NCBIfam" id="TIGR00756">
    <property type="entry name" value="PPR"/>
    <property type="match status" value="1"/>
</dbReference>
<dbReference type="HOGENOM" id="CLU_013098_0_0_1"/>
<dbReference type="Proteomes" id="UP000008810">
    <property type="component" value="Chromosome 3"/>
</dbReference>
<protein>
    <recommendedName>
        <fullName evidence="8">Pentacotripeptide-repeat region of PRORP domain-containing protein</fullName>
    </recommendedName>
</protein>
<evidence type="ECO:0000256" key="1">
    <source>
        <dbReference type="ARBA" id="ARBA00022737"/>
    </source>
</evidence>
<dbReference type="EMBL" id="CM000882">
    <property type="protein sequence ID" value="KQJ93158.1"/>
    <property type="molecule type" value="Genomic_DNA"/>
</dbReference>
<dbReference type="STRING" id="15368.I1HWW8"/>
<gene>
    <name evidence="6" type="primary">LOC100830343</name>
    <name evidence="5" type="ORF">BRADI_3g02997v3</name>
</gene>
<keyword evidence="7" id="KW-1185">Reference proteome</keyword>
<dbReference type="EnsemblPlants" id="KQJ93158">
    <property type="protein sequence ID" value="KQJ93158"/>
    <property type="gene ID" value="BRADI_3g02997v3"/>
</dbReference>
<feature type="repeat" description="PPR" evidence="3">
    <location>
        <begin position="515"/>
        <end position="549"/>
    </location>
</feature>
<proteinExistence type="predicted"/>
<dbReference type="Gene3D" id="1.25.40.10">
    <property type="entry name" value="Tetratricopeptide repeat domain"/>
    <property type="match status" value="3"/>
</dbReference>
<dbReference type="InterPro" id="IPR002885">
    <property type="entry name" value="PPR_rpt"/>
</dbReference>
<evidence type="ECO:0000256" key="4">
    <source>
        <dbReference type="SAM" id="MobiDB-lite"/>
    </source>
</evidence>